<evidence type="ECO:0000256" key="1">
    <source>
        <dbReference type="SAM" id="MobiDB-lite"/>
    </source>
</evidence>
<keyword evidence="3" id="KW-1185">Reference proteome</keyword>
<protein>
    <submittedName>
        <fullName evidence="2">Uncharacterized protein</fullName>
    </submittedName>
</protein>
<evidence type="ECO:0000313" key="2">
    <source>
        <dbReference type="EMBL" id="KAJ8403041.1"/>
    </source>
</evidence>
<evidence type="ECO:0000313" key="3">
    <source>
        <dbReference type="Proteomes" id="UP001221898"/>
    </source>
</evidence>
<comment type="caution">
    <text evidence="2">The sequence shown here is derived from an EMBL/GenBank/DDBJ whole genome shotgun (WGS) entry which is preliminary data.</text>
</comment>
<gene>
    <name evidence="2" type="ORF">AAFF_G00359570</name>
</gene>
<dbReference type="Proteomes" id="UP001221898">
    <property type="component" value="Unassembled WGS sequence"/>
</dbReference>
<dbReference type="EMBL" id="JAINUG010000060">
    <property type="protein sequence ID" value="KAJ8403041.1"/>
    <property type="molecule type" value="Genomic_DNA"/>
</dbReference>
<name>A0AAD7SK98_9TELE</name>
<dbReference type="AlphaFoldDB" id="A0AAD7SK98"/>
<sequence>MLISAPRLSRPEPHSDATGPFAGSGARETGTRAYAKFPLRPRQALDDLDPGKPSGAPKLASRRKQKAPYSFEDAEEVSGASLADGHGITAAAAALRCSAAALTGCHSRVCGV</sequence>
<feature type="region of interest" description="Disordered" evidence="1">
    <location>
        <begin position="1"/>
        <end position="71"/>
    </location>
</feature>
<reference evidence="2" key="1">
    <citation type="journal article" date="2023" name="Science">
        <title>Genome structures resolve the early diversification of teleost fishes.</title>
        <authorList>
            <person name="Parey E."/>
            <person name="Louis A."/>
            <person name="Montfort J."/>
            <person name="Bouchez O."/>
            <person name="Roques C."/>
            <person name="Iampietro C."/>
            <person name="Lluch J."/>
            <person name="Castinel A."/>
            <person name="Donnadieu C."/>
            <person name="Desvignes T."/>
            <person name="Floi Bucao C."/>
            <person name="Jouanno E."/>
            <person name="Wen M."/>
            <person name="Mejri S."/>
            <person name="Dirks R."/>
            <person name="Jansen H."/>
            <person name="Henkel C."/>
            <person name="Chen W.J."/>
            <person name="Zahm M."/>
            <person name="Cabau C."/>
            <person name="Klopp C."/>
            <person name="Thompson A.W."/>
            <person name="Robinson-Rechavi M."/>
            <person name="Braasch I."/>
            <person name="Lecointre G."/>
            <person name="Bobe J."/>
            <person name="Postlethwait J.H."/>
            <person name="Berthelot C."/>
            <person name="Roest Crollius H."/>
            <person name="Guiguen Y."/>
        </authorList>
    </citation>
    <scope>NUCLEOTIDE SEQUENCE</scope>
    <source>
        <strain evidence="2">NC1722</strain>
    </source>
</reference>
<organism evidence="2 3">
    <name type="scientific">Aldrovandia affinis</name>
    <dbReference type="NCBI Taxonomy" id="143900"/>
    <lineage>
        <taxon>Eukaryota</taxon>
        <taxon>Metazoa</taxon>
        <taxon>Chordata</taxon>
        <taxon>Craniata</taxon>
        <taxon>Vertebrata</taxon>
        <taxon>Euteleostomi</taxon>
        <taxon>Actinopterygii</taxon>
        <taxon>Neopterygii</taxon>
        <taxon>Teleostei</taxon>
        <taxon>Notacanthiformes</taxon>
        <taxon>Halosauridae</taxon>
        <taxon>Aldrovandia</taxon>
    </lineage>
</organism>
<proteinExistence type="predicted"/>
<accession>A0AAD7SK98</accession>